<dbReference type="PANTHER" id="PTHR12137:SF54">
    <property type="entry name" value="CARBOHYDRATE SULFOTRANSFERASE"/>
    <property type="match status" value="1"/>
</dbReference>
<evidence type="ECO:0000256" key="2">
    <source>
        <dbReference type="ARBA" id="ARBA00006339"/>
    </source>
</evidence>
<dbReference type="InterPro" id="IPR018011">
    <property type="entry name" value="Carb_sulfotrans_8-10"/>
</dbReference>
<evidence type="ECO:0000256" key="5">
    <source>
        <dbReference type="ARBA" id="ARBA00022989"/>
    </source>
</evidence>
<keyword evidence="8 9" id="KW-0325">Glycoprotein</keyword>
<comment type="subcellular location">
    <subcellularLocation>
        <location evidence="1 9">Golgi apparatus membrane</location>
        <topology evidence="1 9">Single-pass type II membrane protein</topology>
    </subcellularLocation>
</comment>
<keyword evidence="6 9" id="KW-0333">Golgi apparatus</keyword>
<keyword evidence="4" id="KW-0812">Transmembrane</keyword>
<gene>
    <name evidence="10" type="ORF">HOLleu_04913</name>
</gene>
<keyword evidence="7" id="KW-0472">Membrane</keyword>
<keyword evidence="11" id="KW-1185">Reference proteome</keyword>
<protein>
    <recommendedName>
        <fullName evidence="9">Carbohydrate sulfotransferase</fullName>
        <ecNumber evidence="9">2.8.2.-</ecNumber>
    </recommendedName>
</protein>
<evidence type="ECO:0000256" key="3">
    <source>
        <dbReference type="ARBA" id="ARBA00022679"/>
    </source>
</evidence>
<evidence type="ECO:0000256" key="8">
    <source>
        <dbReference type="ARBA" id="ARBA00023180"/>
    </source>
</evidence>
<dbReference type="InterPro" id="IPR005331">
    <property type="entry name" value="Sulfotransferase"/>
</dbReference>
<dbReference type="EC" id="2.8.2.-" evidence="9"/>
<dbReference type="GO" id="GO:0000139">
    <property type="term" value="C:Golgi membrane"/>
    <property type="evidence" value="ECO:0007669"/>
    <property type="project" value="UniProtKB-SubCell"/>
</dbReference>
<evidence type="ECO:0000256" key="1">
    <source>
        <dbReference type="ARBA" id="ARBA00004323"/>
    </source>
</evidence>
<evidence type="ECO:0000256" key="6">
    <source>
        <dbReference type="ARBA" id="ARBA00023034"/>
    </source>
</evidence>
<evidence type="ECO:0000256" key="9">
    <source>
        <dbReference type="RuleBase" id="RU364020"/>
    </source>
</evidence>
<evidence type="ECO:0000256" key="4">
    <source>
        <dbReference type="ARBA" id="ARBA00022692"/>
    </source>
</evidence>
<comment type="similarity">
    <text evidence="2 9">Belongs to the sulfotransferase 2 family.</text>
</comment>
<dbReference type="GO" id="GO:0016051">
    <property type="term" value="P:carbohydrate biosynthetic process"/>
    <property type="evidence" value="ECO:0007669"/>
    <property type="project" value="InterPro"/>
</dbReference>
<organism evidence="10 11">
    <name type="scientific">Holothuria leucospilota</name>
    <name type="common">Black long sea cucumber</name>
    <name type="synonym">Mertensiothuria leucospilota</name>
    <dbReference type="NCBI Taxonomy" id="206669"/>
    <lineage>
        <taxon>Eukaryota</taxon>
        <taxon>Metazoa</taxon>
        <taxon>Echinodermata</taxon>
        <taxon>Eleutherozoa</taxon>
        <taxon>Echinozoa</taxon>
        <taxon>Holothuroidea</taxon>
        <taxon>Aspidochirotacea</taxon>
        <taxon>Aspidochirotida</taxon>
        <taxon>Holothuriidae</taxon>
        <taxon>Holothuria</taxon>
    </lineage>
</organism>
<evidence type="ECO:0000256" key="7">
    <source>
        <dbReference type="ARBA" id="ARBA00023136"/>
    </source>
</evidence>
<dbReference type="AlphaFoldDB" id="A0A9Q1HIL6"/>
<keyword evidence="3 9" id="KW-0808">Transferase</keyword>
<dbReference type="GO" id="GO:0008146">
    <property type="term" value="F:sulfotransferase activity"/>
    <property type="evidence" value="ECO:0007669"/>
    <property type="project" value="InterPro"/>
</dbReference>
<comment type="caution">
    <text evidence="10">The sequence shown here is derived from an EMBL/GenBank/DDBJ whole genome shotgun (WGS) entry which is preliminary data.</text>
</comment>
<evidence type="ECO:0000313" key="11">
    <source>
        <dbReference type="Proteomes" id="UP001152320"/>
    </source>
</evidence>
<dbReference type="EMBL" id="JAIZAY010000002">
    <property type="protein sequence ID" value="KAJ8046291.1"/>
    <property type="molecule type" value="Genomic_DNA"/>
</dbReference>
<keyword evidence="5" id="KW-1133">Transmembrane helix</keyword>
<accession>A0A9Q1HIL6</accession>
<name>A0A9Q1HIL6_HOLLE</name>
<dbReference type="Proteomes" id="UP001152320">
    <property type="component" value="Chromosome 2"/>
</dbReference>
<keyword evidence="9" id="KW-0735">Signal-anchor</keyword>
<dbReference type="PANTHER" id="PTHR12137">
    <property type="entry name" value="CARBOHYDRATE SULFOTRANSFERASE"/>
    <property type="match status" value="1"/>
</dbReference>
<sequence>MKRSRKLWNTVRASLVGLLISVFLLVFLVRKTGRIDEIHRVNNEISPAAEGDTVRAIQKHPTFETYDMKDGKSCNDSCQEEIQRTRQSHLSKACKSKLSSETSIREVDSSFVKGLDHVYVVDKHKLLFCYVPKVACTNWKRIILMLMGEISPSSNLHHLEIHNIASKTIPTLRKYAVKDVVQRLNDYTKVLFVREPISRLVSAYRDKLETPKNSDSRAFRQIYSARIKGINLKEIGIGHRPEFNTTFYEFISYLASPSNKLDLVGEEHWRTIDELCRPCDLQYDFIGRMETLHRDTDYVIRRILQKSAEHFRIYDPTNFTNSSSAFILQDYIADIPDRKLKALTKRFQIDFEAFNYKQPT</sequence>
<dbReference type="Pfam" id="PF03567">
    <property type="entry name" value="Sulfotransfer_2"/>
    <property type="match status" value="1"/>
</dbReference>
<dbReference type="OrthoDB" id="2019940at2759"/>
<keyword evidence="9" id="KW-0119">Carbohydrate metabolism</keyword>
<evidence type="ECO:0000313" key="10">
    <source>
        <dbReference type="EMBL" id="KAJ8046291.1"/>
    </source>
</evidence>
<proteinExistence type="inferred from homology"/>
<reference evidence="10" key="1">
    <citation type="submission" date="2021-10" db="EMBL/GenBank/DDBJ databases">
        <title>Tropical sea cucumber genome reveals ecological adaptation and Cuvierian tubules defense mechanism.</title>
        <authorList>
            <person name="Chen T."/>
        </authorList>
    </citation>
    <scope>NUCLEOTIDE SEQUENCE</scope>
    <source>
        <strain evidence="10">Nanhai2018</strain>
        <tissue evidence="10">Muscle</tissue>
    </source>
</reference>